<dbReference type="EMBL" id="BK015773">
    <property type="protein sequence ID" value="DAE24407.1"/>
    <property type="molecule type" value="Genomic_DNA"/>
</dbReference>
<reference evidence="1" key="1">
    <citation type="journal article" date="2021" name="Proc. Natl. Acad. Sci. U.S.A.">
        <title>A Catalog of Tens of Thousands of Viruses from Human Metagenomes Reveals Hidden Associations with Chronic Diseases.</title>
        <authorList>
            <person name="Tisza M.J."/>
            <person name="Buck C.B."/>
        </authorList>
    </citation>
    <scope>NUCLEOTIDE SEQUENCE</scope>
    <source>
        <strain evidence="1">CtOow3</strain>
    </source>
</reference>
<organism evidence="1">
    <name type="scientific">Siphoviridae sp. ctOow3</name>
    <dbReference type="NCBI Taxonomy" id="2826315"/>
    <lineage>
        <taxon>Viruses</taxon>
        <taxon>Duplodnaviria</taxon>
        <taxon>Heunggongvirae</taxon>
        <taxon>Uroviricota</taxon>
        <taxon>Caudoviricetes</taxon>
    </lineage>
</organism>
<evidence type="ECO:0000313" key="1">
    <source>
        <dbReference type="EMBL" id="DAE24407.1"/>
    </source>
</evidence>
<protein>
    <submittedName>
        <fullName evidence="1">Uncharacterized protein</fullName>
    </submittedName>
</protein>
<accession>A0A8S5QYR6</accession>
<sequence length="42" mass="4936">MNQAMFNELEDAKQFAKTVKELLCIKEPVMINNKLTYVVVYK</sequence>
<name>A0A8S5QYR6_9CAUD</name>
<proteinExistence type="predicted"/>